<gene>
    <name evidence="4" type="primary">LOC104217781</name>
</gene>
<feature type="chain" id="PRO_5010578400" evidence="2">
    <location>
        <begin position="24"/>
        <end position="109"/>
    </location>
</feature>
<dbReference type="InterPro" id="IPR003854">
    <property type="entry name" value="GASA"/>
</dbReference>
<protein>
    <submittedName>
        <fullName evidence="4">Snakin-2-like</fullName>
    </submittedName>
</protein>
<accession>A0A1U7VVH8</accession>
<dbReference type="PANTHER" id="PTHR23201">
    <property type="entry name" value="EXTENSIN, PROLINE-RICH PROTEIN"/>
    <property type="match status" value="1"/>
</dbReference>
<feature type="signal peptide" evidence="2">
    <location>
        <begin position="1"/>
        <end position="23"/>
    </location>
</feature>
<dbReference type="Proteomes" id="UP000189701">
    <property type="component" value="Unplaced"/>
</dbReference>
<dbReference type="PANTHER" id="PTHR23201:SF2">
    <property type="entry name" value="GIBBERELLIN-REGULATED PROTEIN 1-RELATED"/>
    <property type="match status" value="1"/>
</dbReference>
<dbReference type="eggNOG" id="ENOG502S3Z7">
    <property type="taxonomic scope" value="Eukaryota"/>
</dbReference>
<dbReference type="Pfam" id="PF02704">
    <property type="entry name" value="GASA"/>
    <property type="match status" value="1"/>
</dbReference>
<reference evidence="3" key="1">
    <citation type="journal article" date="2013" name="Genome Biol.">
        <title>Reference genomes and transcriptomes of Nicotiana sylvestris and Nicotiana tomentosiformis.</title>
        <authorList>
            <person name="Sierro N."/>
            <person name="Battey J.N."/>
            <person name="Ouadi S."/>
            <person name="Bovet L."/>
            <person name="Goepfert S."/>
            <person name="Bakaher N."/>
            <person name="Peitsch M.C."/>
            <person name="Ivanov N.V."/>
        </authorList>
    </citation>
    <scope>NUCLEOTIDE SEQUENCE [LARGE SCALE GENOMIC DNA]</scope>
</reference>
<evidence type="ECO:0000256" key="1">
    <source>
        <dbReference type="ARBA" id="ARBA00010582"/>
    </source>
</evidence>
<dbReference type="AlphaFoldDB" id="A0A1U7VVH8"/>
<dbReference type="STRING" id="4096.A0A1U7VVH8"/>
<proteinExistence type="inferred from homology"/>
<evidence type="ECO:0000256" key="2">
    <source>
        <dbReference type="SAM" id="SignalP"/>
    </source>
</evidence>
<evidence type="ECO:0000313" key="3">
    <source>
        <dbReference type="Proteomes" id="UP000189701"/>
    </source>
</evidence>
<evidence type="ECO:0000313" key="4">
    <source>
        <dbReference type="RefSeq" id="XP_009766404.1"/>
    </source>
</evidence>
<dbReference type="RefSeq" id="XP_009766404.1">
    <property type="nucleotide sequence ID" value="XM_009768102.1"/>
</dbReference>
<keyword evidence="2" id="KW-0732">Signal</keyword>
<keyword evidence="3" id="KW-1185">Reference proteome</keyword>
<name>A0A1U7VVH8_NICSY</name>
<organism evidence="3 4">
    <name type="scientific">Nicotiana sylvestris</name>
    <name type="common">Wood tobacco</name>
    <name type="synonym">South American tobacco</name>
    <dbReference type="NCBI Taxonomy" id="4096"/>
    <lineage>
        <taxon>Eukaryota</taxon>
        <taxon>Viridiplantae</taxon>
        <taxon>Streptophyta</taxon>
        <taxon>Embryophyta</taxon>
        <taxon>Tracheophyta</taxon>
        <taxon>Spermatophyta</taxon>
        <taxon>Magnoliopsida</taxon>
        <taxon>eudicotyledons</taxon>
        <taxon>Gunneridae</taxon>
        <taxon>Pentapetalae</taxon>
        <taxon>asterids</taxon>
        <taxon>lamiids</taxon>
        <taxon>Solanales</taxon>
        <taxon>Solanaceae</taxon>
        <taxon>Nicotianoideae</taxon>
        <taxon>Nicotianeae</taxon>
        <taxon>Nicotiana</taxon>
    </lineage>
</organism>
<dbReference type="OrthoDB" id="625265at2759"/>
<reference evidence="4" key="2">
    <citation type="submission" date="2025-08" db="UniProtKB">
        <authorList>
            <consortium name="RefSeq"/>
        </authorList>
    </citation>
    <scope>IDENTIFICATION</scope>
    <source>
        <tissue evidence="4">Leaf</tissue>
    </source>
</reference>
<comment type="similarity">
    <text evidence="1">Belongs to the GASA family.</text>
</comment>
<sequence length="109" mass="11937">MDISKSKALIVSLIFLLFLLSAAENHELSSSNNIDAISKALKARPNYTINCGKECTRRCKLASRQKMCMRACGTCCARCNCVPPGTSGNENICPCYSTMTTHGNRRKCP</sequence>